<evidence type="ECO:0000313" key="2">
    <source>
        <dbReference type="EMBL" id="RMX59986.1"/>
    </source>
</evidence>
<evidence type="ECO:0000256" key="1">
    <source>
        <dbReference type="SAM" id="Phobius"/>
    </source>
</evidence>
<gene>
    <name evidence="2" type="ORF">pdam_00001082</name>
</gene>
<keyword evidence="1" id="KW-0472">Membrane</keyword>
<reference evidence="2 3" key="1">
    <citation type="journal article" date="2018" name="Sci. Rep.">
        <title>Comparative analysis of the Pocillopora damicornis genome highlights role of immune system in coral evolution.</title>
        <authorList>
            <person name="Cunning R."/>
            <person name="Bay R.A."/>
            <person name="Gillette P."/>
            <person name="Baker A.C."/>
            <person name="Traylor-Knowles N."/>
        </authorList>
    </citation>
    <scope>NUCLEOTIDE SEQUENCE [LARGE SCALE GENOMIC DNA]</scope>
    <source>
        <strain evidence="2">RSMAS</strain>
        <tissue evidence="2">Whole animal</tissue>
    </source>
</reference>
<comment type="caution">
    <text evidence="2">The sequence shown here is derived from an EMBL/GenBank/DDBJ whole genome shotgun (WGS) entry which is preliminary data.</text>
</comment>
<keyword evidence="1" id="KW-1133">Transmembrane helix</keyword>
<protein>
    <submittedName>
        <fullName evidence="2">Uncharacterized protein</fullName>
    </submittedName>
</protein>
<proteinExistence type="predicted"/>
<keyword evidence="3" id="KW-1185">Reference proteome</keyword>
<dbReference type="Proteomes" id="UP000275408">
    <property type="component" value="Unassembled WGS sequence"/>
</dbReference>
<keyword evidence="1" id="KW-0812">Transmembrane</keyword>
<dbReference type="EMBL" id="RCHS01000253">
    <property type="protein sequence ID" value="RMX59986.1"/>
    <property type="molecule type" value="Genomic_DNA"/>
</dbReference>
<dbReference type="AlphaFoldDB" id="A0A3M6V222"/>
<sequence length="148" mass="16576">MGDIPDYTVPILAGLFIVFTAIAGFCLYWYHLKTRKIQGENNGKHGHEGQSKCTKVSSFKLNSNPFIFYMGPVPLEFCTTSCTDEGIGSSRSLQSPCHFRQEQPCVKPPEKKRVCTRTSSEISPKSSCHMQVIVEEEIEEVDKGKINV</sequence>
<name>A0A3M6V222_POCDA</name>
<accession>A0A3M6V222</accession>
<organism evidence="2 3">
    <name type="scientific">Pocillopora damicornis</name>
    <name type="common">Cauliflower coral</name>
    <name type="synonym">Millepora damicornis</name>
    <dbReference type="NCBI Taxonomy" id="46731"/>
    <lineage>
        <taxon>Eukaryota</taxon>
        <taxon>Metazoa</taxon>
        <taxon>Cnidaria</taxon>
        <taxon>Anthozoa</taxon>
        <taxon>Hexacorallia</taxon>
        <taxon>Scleractinia</taxon>
        <taxon>Astrocoeniina</taxon>
        <taxon>Pocilloporidae</taxon>
        <taxon>Pocillopora</taxon>
    </lineage>
</organism>
<feature type="transmembrane region" description="Helical" evidence="1">
    <location>
        <begin position="12"/>
        <end position="30"/>
    </location>
</feature>
<evidence type="ECO:0000313" key="3">
    <source>
        <dbReference type="Proteomes" id="UP000275408"/>
    </source>
</evidence>